<evidence type="ECO:0000313" key="3">
    <source>
        <dbReference type="Proteomes" id="UP000756921"/>
    </source>
</evidence>
<proteinExistence type="predicted"/>
<protein>
    <submittedName>
        <fullName evidence="2">Uncharacterized protein</fullName>
    </submittedName>
</protein>
<feature type="region of interest" description="Disordered" evidence="1">
    <location>
        <begin position="1"/>
        <end position="106"/>
    </location>
</feature>
<gene>
    <name evidence="2" type="ORF">PMIN01_07939</name>
</gene>
<dbReference type="AlphaFoldDB" id="A0A9P6GDC2"/>
<sequence length="397" mass="44293">MSAGKRPASDPGSAKRPAKRARPMPLPESHFHFQPPSHDQTAQVSGLRPVQPSANHEVIYISSASPDGTDDVSPPPHMKPSGGIAPSDSLQDEPVNSIESASRSRNPRTGLEHYLYITKKKAKDYAVVTGHFDSYRRATPPNDPVGDPLPDVQPQTLNLGLQDPKYDYGQLPAYDMQYAKSIYKAQTWNPLIALAIIRIAEKNLAFLDFDYTLAHLPNVGPRTFAPEFPHVEDGQPMPFLDAATRWMTEEGDQPITVVFLPEFYQDGRHALAFWTRKKSSGRLCSIVCTPCTTQELRAAGFLALVPAEHGLPEDPSPQQNLADIRQWSNFRIGVGGGDWLYPGLERDLISWERAEHVVGFELELRVAITTYPRYGVSEDGPIAQKRDNGLWYDTRWE</sequence>
<reference evidence="2" key="1">
    <citation type="journal article" date="2020" name="Mol. Plant Microbe Interact.">
        <title>Genome Sequence of the Biocontrol Agent Coniothyrium minitans strain Conio (IMI 134523).</title>
        <authorList>
            <person name="Patel D."/>
            <person name="Shittu T.A."/>
            <person name="Baroncelli R."/>
            <person name="Muthumeenakshi S."/>
            <person name="Osborne T.H."/>
            <person name="Janganan T.K."/>
            <person name="Sreenivasaprasad S."/>
        </authorList>
    </citation>
    <scope>NUCLEOTIDE SEQUENCE</scope>
    <source>
        <strain evidence="2">Conio</strain>
    </source>
</reference>
<dbReference type="OrthoDB" id="3784214at2759"/>
<evidence type="ECO:0000313" key="2">
    <source>
        <dbReference type="EMBL" id="KAF9733596.1"/>
    </source>
</evidence>
<keyword evidence="3" id="KW-1185">Reference proteome</keyword>
<comment type="caution">
    <text evidence="2">The sequence shown here is derived from an EMBL/GenBank/DDBJ whole genome shotgun (WGS) entry which is preliminary data.</text>
</comment>
<evidence type="ECO:0000256" key="1">
    <source>
        <dbReference type="SAM" id="MobiDB-lite"/>
    </source>
</evidence>
<accession>A0A9P6GDC2</accession>
<organism evidence="2 3">
    <name type="scientific">Paraphaeosphaeria minitans</name>
    <dbReference type="NCBI Taxonomy" id="565426"/>
    <lineage>
        <taxon>Eukaryota</taxon>
        <taxon>Fungi</taxon>
        <taxon>Dikarya</taxon>
        <taxon>Ascomycota</taxon>
        <taxon>Pezizomycotina</taxon>
        <taxon>Dothideomycetes</taxon>
        <taxon>Pleosporomycetidae</taxon>
        <taxon>Pleosporales</taxon>
        <taxon>Massarineae</taxon>
        <taxon>Didymosphaeriaceae</taxon>
        <taxon>Paraphaeosphaeria</taxon>
    </lineage>
</organism>
<dbReference type="Proteomes" id="UP000756921">
    <property type="component" value="Unassembled WGS sequence"/>
</dbReference>
<name>A0A9P6GDC2_9PLEO</name>
<dbReference type="EMBL" id="WJXW01000008">
    <property type="protein sequence ID" value="KAF9733596.1"/>
    <property type="molecule type" value="Genomic_DNA"/>
</dbReference>